<dbReference type="Pfam" id="PF13578">
    <property type="entry name" value="Methyltransf_24"/>
    <property type="match status" value="1"/>
</dbReference>
<evidence type="ECO:0000313" key="2">
    <source>
        <dbReference type="Proteomes" id="UP001139035"/>
    </source>
</evidence>
<dbReference type="GO" id="GO:0032259">
    <property type="term" value="P:methylation"/>
    <property type="evidence" value="ECO:0007669"/>
    <property type="project" value="UniProtKB-KW"/>
</dbReference>
<dbReference type="SUPFAM" id="SSF53335">
    <property type="entry name" value="S-adenosyl-L-methionine-dependent methyltransferases"/>
    <property type="match status" value="1"/>
</dbReference>
<gene>
    <name evidence="1" type="ORF">LZD57_22495</name>
</gene>
<dbReference type="AlphaFoldDB" id="A0A9X1P6P6"/>
<keyword evidence="1" id="KW-0489">Methyltransferase</keyword>
<evidence type="ECO:0000313" key="1">
    <source>
        <dbReference type="EMBL" id="MCE7030764.1"/>
    </source>
</evidence>
<accession>A0A9X1P6P6</accession>
<dbReference type="EMBL" id="JAJUWU010000028">
    <property type="protein sequence ID" value="MCE7030764.1"/>
    <property type="molecule type" value="Genomic_DNA"/>
</dbReference>
<reference evidence="1" key="1">
    <citation type="submission" date="2022-01" db="EMBL/GenBank/DDBJ databases">
        <title>Jiella avicenniae sp. nov., a novel endophytic bacterium isolated from bark of Avicennia marina.</title>
        <authorList>
            <person name="Tuo L."/>
        </authorList>
    </citation>
    <scope>NUCLEOTIDE SEQUENCE</scope>
    <source>
        <strain evidence="1">CBK1P-4</strain>
    </source>
</reference>
<comment type="caution">
    <text evidence="1">The sequence shown here is derived from an EMBL/GenBank/DDBJ whole genome shotgun (WGS) entry which is preliminary data.</text>
</comment>
<protein>
    <submittedName>
        <fullName evidence="1">Class I SAM-dependent methyltransferase</fullName>
    </submittedName>
</protein>
<dbReference type="Gene3D" id="3.40.50.150">
    <property type="entry name" value="Vaccinia Virus protein VP39"/>
    <property type="match status" value="1"/>
</dbReference>
<name>A0A9X1P6P6_9HYPH</name>
<organism evidence="1 2">
    <name type="scientific">Jiella avicenniae</name>
    <dbReference type="NCBI Taxonomy" id="2907202"/>
    <lineage>
        <taxon>Bacteria</taxon>
        <taxon>Pseudomonadati</taxon>
        <taxon>Pseudomonadota</taxon>
        <taxon>Alphaproteobacteria</taxon>
        <taxon>Hyphomicrobiales</taxon>
        <taxon>Aurantimonadaceae</taxon>
        <taxon>Jiella</taxon>
    </lineage>
</organism>
<keyword evidence="2" id="KW-1185">Reference proteome</keyword>
<dbReference type="GO" id="GO:0008168">
    <property type="term" value="F:methyltransferase activity"/>
    <property type="evidence" value="ECO:0007669"/>
    <property type="project" value="UniProtKB-KW"/>
</dbReference>
<sequence>MTRDDVVNAFVNKFENARYLEIGVASGKTFHNISASRKVAVDPKFQFNVEQAQQDNPHASYFEIPSDAYFAQHVQKDQKFDVIYIDGLHTAEQTLRDLINAVDYLVDDGVIVIDDVSPPNYAAGVARSLEEFRTLREKLGIASAAWMGDVYKLIYFVDTFFQQYDYRIVADNHGQMVLWRDPRQSVTDRRISEVGDVPFATYIMEKGIFPFAPLSEISEAYDGRRRR</sequence>
<proteinExistence type="predicted"/>
<dbReference type="InterPro" id="IPR029063">
    <property type="entry name" value="SAM-dependent_MTases_sf"/>
</dbReference>
<dbReference type="Proteomes" id="UP001139035">
    <property type="component" value="Unassembled WGS sequence"/>
</dbReference>
<keyword evidence="1" id="KW-0808">Transferase</keyword>
<dbReference type="RefSeq" id="WP_233721836.1">
    <property type="nucleotide sequence ID" value="NZ_JAJUWU010000028.1"/>
</dbReference>